<comment type="caution">
    <text evidence="1">The sequence shown here is derived from an EMBL/GenBank/DDBJ whole genome shotgun (WGS) entry which is preliminary data.</text>
</comment>
<sequence>MTALAPVSDAPPVISVRRKGHLLVIPRCPFCGMRGHTHGDGGRPGPFYGHRLTHCMTDPLPREASRGYFLADEDAPRETRAVAAGHAPGCYRECHALRRGAGSTLYVIFPRDDPYPLDVRFYVWQRRQGRWRRR</sequence>
<evidence type="ECO:0000313" key="1">
    <source>
        <dbReference type="EMBL" id="GLR85839.1"/>
    </source>
</evidence>
<name>A0ABQ6AUC1_9BRAD</name>
<organism evidence="1 2">
    <name type="scientific">Bradyrhizobium iriomotense</name>
    <dbReference type="NCBI Taxonomy" id="441950"/>
    <lineage>
        <taxon>Bacteria</taxon>
        <taxon>Pseudomonadati</taxon>
        <taxon>Pseudomonadota</taxon>
        <taxon>Alphaproteobacteria</taxon>
        <taxon>Hyphomicrobiales</taxon>
        <taxon>Nitrobacteraceae</taxon>
        <taxon>Bradyrhizobium</taxon>
    </lineage>
</organism>
<reference evidence="2" key="1">
    <citation type="journal article" date="2019" name="Int. J. Syst. Evol. Microbiol.">
        <title>The Global Catalogue of Microorganisms (GCM) 10K type strain sequencing project: providing services to taxonomists for standard genome sequencing and annotation.</title>
        <authorList>
            <consortium name="The Broad Institute Genomics Platform"/>
            <consortium name="The Broad Institute Genome Sequencing Center for Infectious Disease"/>
            <person name="Wu L."/>
            <person name="Ma J."/>
        </authorList>
    </citation>
    <scope>NUCLEOTIDE SEQUENCE [LARGE SCALE GENOMIC DNA]</scope>
    <source>
        <strain evidence="2">NBRC 102520</strain>
    </source>
</reference>
<proteinExistence type="predicted"/>
<evidence type="ECO:0000313" key="2">
    <source>
        <dbReference type="Proteomes" id="UP001156905"/>
    </source>
</evidence>
<protein>
    <submittedName>
        <fullName evidence="1">Uncharacterized protein</fullName>
    </submittedName>
</protein>
<dbReference type="Proteomes" id="UP001156905">
    <property type="component" value="Unassembled WGS sequence"/>
</dbReference>
<accession>A0ABQ6AUC1</accession>
<dbReference type="RefSeq" id="WP_284265502.1">
    <property type="nucleotide sequence ID" value="NZ_BSOW01000007.1"/>
</dbReference>
<dbReference type="EMBL" id="BSOW01000007">
    <property type="protein sequence ID" value="GLR85839.1"/>
    <property type="molecule type" value="Genomic_DNA"/>
</dbReference>
<keyword evidence="2" id="KW-1185">Reference proteome</keyword>
<gene>
    <name evidence="1" type="ORF">GCM10007857_25500</name>
</gene>